<dbReference type="AlphaFoldDB" id="A0A7X0P8H7"/>
<comment type="caution">
    <text evidence="1">The sequence shown here is derived from an EMBL/GenBank/DDBJ whole genome shotgun (WGS) entry which is preliminary data.</text>
</comment>
<organism evidence="1 2">
    <name type="scientific">Nonomuraea rubra</name>
    <dbReference type="NCBI Taxonomy" id="46180"/>
    <lineage>
        <taxon>Bacteria</taxon>
        <taxon>Bacillati</taxon>
        <taxon>Actinomycetota</taxon>
        <taxon>Actinomycetes</taxon>
        <taxon>Streptosporangiales</taxon>
        <taxon>Streptosporangiaceae</taxon>
        <taxon>Nonomuraea</taxon>
    </lineage>
</organism>
<dbReference type="RefSeq" id="WP_185112833.1">
    <property type="nucleotide sequence ID" value="NZ_BAAAXY010000038.1"/>
</dbReference>
<accession>A0A7X0P8H7</accession>
<dbReference type="Proteomes" id="UP000565579">
    <property type="component" value="Unassembled WGS sequence"/>
</dbReference>
<proteinExistence type="predicted"/>
<evidence type="ECO:0000313" key="1">
    <source>
        <dbReference type="EMBL" id="MBB6557247.1"/>
    </source>
</evidence>
<sequence length="84" mass="9186">MKSITVEYDDVTPATIEHRLAAEETVLAMGSRRYPAALNDRAALLEALQIADRLSAAVVGWRGDIVAALQKLDNDQYARENATT</sequence>
<evidence type="ECO:0000313" key="2">
    <source>
        <dbReference type="Proteomes" id="UP000565579"/>
    </source>
</evidence>
<keyword evidence="2" id="KW-1185">Reference proteome</keyword>
<name>A0A7X0P8H7_9ACTN</name>
<protein>
    <submittedName>
        <fullName evidence="1">Uncharacterized protein</fullName>
    </submittedName>
</protein>
<reference evidence="1 2" key="1">
    <citation type="submission" date="2020-08" db="EMBL/GenBank/DDBJ databases">
        <title>Sequencing the genomes of 1000 actinobacteria strains.</title>
        <authorList>
            <person name="Klenk H.-P."/>
        </authorList>
    </citation>
    <scope>NUCLEOTIDE SEQUENCE [LARGE SCALE GENOMIC DNA]</scope>
    <source>
        <strain evidence="1 2">DSM 43768</strain>
    </source>
</reference>
<dbReference type="EMBL" id="JACHMI010000002">
    <property type="protein sequence ID" value="MBB6557247.1"/>
    <property type="molecule type" value="Genomic_DNA"/>
</dbReference>
<gene>
    <name evidence="1" type="ORF">HD593_012137</name>
</gene>